<sequence>MIVLKSDQVQHPTMSGLNPESEHGQPGRTTRLLAVVEVPETKKVMCNQPGGKQVFVAHTLFVESVMAH</sequence>
<organism evidence="2 3">
    <name type="scientific">Hydrogenophaga defluvii</name>
    <dbReference type="NCBI Taxonomy" id="249410"/>
    <lineage>
        <taxon>Bacteria</taxon>
        <taxon>Pseudomonadati</taxon>
        <taxon>Pseudomonadota</taxon>
        <taxon>Betaproteobacteria</taxon>
        <taxon>Burkholderiales</taxon>
        <taxon>Comamonadaceae</taxon>
        <taxon>Hydrogenophaga</taxon>
    </lineage>
</organism>
<reference evidence="3" key="1">
    <citation type="journal article" date="2019" name="Int. J. Syst. Evol. Microbiol.">
        <title>The Global Catalogue of Microorganisms (GCM) 10K type strain sequencing project: providing services to taxonomists for standard genome sequencing and annotation.</title>
        <authorList>
            <consortium name="The Broad Institute Genomics Platform"/>
            <consortium name="The Broad Institute Genome Sequencing Center for Infectious Disease"/>
            <person name="Wu L."/>
            <person name="Ma J."/>
        </authorList>
    </citation>
    <scope>NUCLEOTIDE SEQUENCE [LARGE SCALE GENOMIC DNA]</scope>
    <source>
        <strain evidence="3">CCUG 53903</strain>
    </source>
</reference>
<evidence type="ECO:0000313" key="3">
    <source>
        <dbReference type="Proteomes" id="UP001596457"/>
    </source>
</evidence>
<name>A0ABW2SFP0_9BURK</name>
<dbReference type="Proteomes" id="UP001596457">
    <property type="component" value="Unassembled WGS sequence"/>
</dbReference>
<feature type="compositionally biased region" description="Polar residues" evidence="1">
    <location>
        <begin position="7"/>
        <end position="18"/>
    </location>
</feature>
<feature type="region of interest" description="Disordered" evidence="1">
    <location>
        <begin position="1"/>
        <end position="28"/>
    </location>
</feature>
<evidence type="ECO:0000256" key="1">
    <source>
        <dbReference type="SAM" id="MobiDB-lite"/>
    </source>
</evidence>
<proteinExistence type="predicted"/>
<comment type="caution">
    <text evidence="2">The sequence shown here is derived from an EMBL/GenBank/DDBJ whole genome shotgun (WGS) entry which is preliminary data.</text>
</comment>
<accession>A0ABW2SFP0</accession>
<keyword evidence="3" id="KW-1185">Reference proteome</keyword>
<protein>
    <submittedName>
        <fullName evidence="2">Uncharacterized protein</fullName>
    </submittedName>
</protein>
<gene>
    <name evidence="2" type="ORF">ACFQU0_18060</name>
</gene>
<evidence type="ECO:0000313" key="2">
    <source>
        <dbReference type="EMBL" id="MFC7462336.1"/>
    </source>
</evidence>
<dbReference type="EMBL" id="JBHTBZ010000062">
    <property type="protein sequence ID" value="MFC7462336.1"/>
    <property type="molecule type" value="Genomic_DNA"/>
</dbReference>